<feature type="chain" id="PRO_5020775590" evidence="1">
    <location>
        <begin position="20"/>
        <end position="69"/>
    </location>
</feature>
<evidence type="ECO:0000313" key="2">
    <source>
        <dbReference type="EMBL" id="TKR58514.1"/>
    </source>
</evidence>
<evidence type="ECO:0000313" key="3">
    <source>
        <dbReference type="Proteomes" id="UP000298663"/>
    </source>
</evidence>
<sequence length="69" mass="7418">MKLFVSVLIALFFLSAALGKNEPHDNTNAPKEPKLHCIGELCPTGFDCNAKLGLCLAAKNTSTKVMKVN</sequence>
<reference evidence="2 3" key="1">
    <citation type="journal article" date="2015" name="Genome Biol.">
        <title>Comparative genomics of Steinernema reveals deeply conserved gene regulatory networks.</title>
        <authorList>
            <person name="Dillman A.R."/>
            <person name="Macchietto M."/>
            <person name="Porter C.F."/>
            <person name="Rogers A."/>
            <person name="Williams B."/>
            <person name="Antoshechkin I."/>
            <person name="Lee M.M."/>
            <person name="Goodwin Z."/>
            <person name="Lu X."/>
            <person name="Lewis E.E."/>
            <person name="Goodrich-Blair H."/>
            <person name="Stock S.P."/>
            <person name="Adams B.J."/>
            <person name="Sternberg P.W."/>
            <person name="Mortazavi A."/>
        </authorList>
    </citation>
    <scope>NUCLEOTIDE SEQUENCE [LARGE SCALE GENOMIC DNA]</scope>
    <source>
        <strain evidence="2 3">ALL</strain>
    </source>
</reference>
<dbReference type="Proteomes" id="UP000298663">
    <property type="component" value="Unassembled WGS sequence"/>
</dbReference>
<feature type="signal peptide" evidence="1">
    <location>
        <begin position="1"/>
        <end position="19"/>
    </location>
</feature>
<proteinExistence type="predicted"/>
<dbReference type="EMBL" id="AZBU02000013">
    <property type="protein sequence ID" value="TKR58514.1"/>
    <property type="molecule type" value="Genomic_DNA"/>
</dbReference>
<dbReference type="AlphaFoldDB" id="A0A4U5LRA1"/>
<comment type="caution">
    <text evidence="2">The sequence shown here is derived from an EMBL/GenBank/DDBJ whole genome shotgun (WGS) entry which is preliminary data.</text>
</comment>
<protein>
    <submittedName>
        <fullName evidence="2">Uncharacterized protein</fullName>
    </submittedName>
</protein>
<organism evidence="2 3">
    <name type="scientific">Steinernema carpocapsae</name>
    <name type="common">Entomopathogenic nematode</name>
    <dbReference type="NCBI Taxonomy" id="34508"/>
    <lineage>
        <taxon>Eukaryota</taxon>
        <taxon>Metazoa</taxon>
        <taxon>Ecdysozoa</taxon>
        <taxon>Nematoda</taxon>
        <taxon>Chromadorea</taxon>
        <taxon>Rhabditida</taxon>
        <taxon>Tylenchina</taxon>
        <taxon>Panagrolaimomorpha</taxon>
        <taxon>Strongyloidoidea</taxon>
        <taxon>Steinernematidae</taxon>
        <taxon>Steinernema</taxon>
    </lineage>
</organism>
<keyword evidence="3" id="KW-1185">Reference proteome</keyword>
<gene>
    <name evidence="2" type="ORF">L596_029948</name>
</gene>
<evidence type="ECO:0000256" key="1">
    <source>
        <dbReference type="SAM" id="SignalP"/>
    </source>
</evidence>
<accession>A0A4U5LRA1</accession>
<reference evidence="2 3" key="2">
    <citation type="journal article" date="2019" name="G3 (Bethesda)">
        <title>Hybrid Assembly of the Genome of the Entomopathogenic Nematode Steinernema carpocapsae Identifies the X-Chromosome.</title>
        <authorList>
            <person name="Serra L."/>
            <person name="Macchietto M."/>
            <person name="Macias-Munoz A."/>
            <person name="McGill C.J."/>
            <person name="Rodriguez I.M."/>
            <person name="Rodriguez B."/>
            <person name="Murad R."/>
            <person name="Mortazavi A."/>
        </authorList>
    </citation>
    <scope>NUCLEOTIDE SEQUENCE [LARGE SCALE GENOMIC DNA]</scope>
    <source>
        <strain evidence="2 3">ALL</strain>
    </source>
</reference>
<keyword evidence="1" id="KW-0732">Signal</keyword>
<name>A0A4U5LRA1_STECR</name>